<name>A0AA97JPC0_EUBMA</name>
<dbReference type="PANTHER" id="PTHR37679">
    <property type="entry name" value="ARMADILLO-LIKE HELICAL DOMAIN-CONTAINING PROTEIN 2"/>
    <property type="match status" value="1"/>
</dbReference>
<keyword evidence="1" id="KW-1185">Reference proteome</keyword>
<dbReference type="CTD" id="101928603"/>
<proteinExistence type="predicted"/>
<dbReference type="Pfam" id="PF17822">
    <property type="entry name" value="ARMH2"/>
    <property type="match status" value="1"/>
</dbReference>
<evidence type="ECO:0000313" key="2">
    <source>
        <dbReference type="RefSeq" id="XP_054841837.1"/>
    </source>
</evidence>
<sequence>MGNILNKLHIWYEKFMKFNFPQEEVEPIPPIDGDFHADKIRRYGDNLRDTKLPLEDRGKAAHYIGLLAYTGGVSCGAPASEYIQDMINILIMPESSRKMRIAVLKGLCGVCYINYTNQNAAKELHLADILLAFLDEEEDEDSTDDEQDIIIVKFWVCYLMTVVSCNNLPYLKLFQDSGGQMLENRLESLSSMEWFGWPANYAEIMLSLLGYQKIQLN</sequence>
<evidence type="ECO:0000313" key="1">
    <source>
        <dbReference type="Proteomes" id="UP001190640"/>
    </source>
</evidence>
<gene>
    <name evidence="2" type="primary">ARMH2</name>
</gene>
<dbReference type="KEGG" id="emc:129333924"/>
<organism evidence="1 2">
    <name type="scientific">Eublepharis macularius</name>
    <name type="common">Leopard gecko</name>
    <name type="synonym">Cyrtodactylus macularius</name>
    <dbReference type="NCBI Taxonomy" id="481883"/>
    <lineage>
        <taxon>Eukaryota</taxon>
        <taxon>Metazoa</taxon>
        <taxon>Chordata</taxon>
        <taxon>Craniata</taxon>
        <taxon>Vertebrata</taxon>
        <taxon>Euteleostomi</taxon>
        <taxon>Lepidosauria</taxon>
        <taxon>Squamata</taxon>
        <taxon>Bifurcata</taxon>
        <taxon>Gekkota</taxon>
        <taxon>Eublepharidae</taxon>
        <taxon>Eublepharinae</taxon>
        <taxon>Eublepharis</taxon>
    </lineage>
</organism>
<dbReference type="AlphaFoldDB" id="A0AA97JPC0"/>
<dbReference type="InterPro" id="IPR040268">
    <property type="entry name" value="ARMH2"/>
</dbReference>
<dbReference type="GeneID" id="129333924"/>
<dbReference type="Proteomes" id="UP001190640">
    <property type="component" value="Chromosome 7"/>
</dbReference>
<dbReference type="PANTHER" id="PTHR37679:SF1">
    <property type="entry name" value="ARMADILLO-LIKE HELICAL DOMAIN-CONTAINING PROTEIN 2"/>
    <property type="match status" value="1"/>
</dbReference>
<protein>
    <submittedName>
        <fullName evidence="2">Armadillo-like helical domain-containing protein 2</fullName>
    </submittedName>
</protein>
<accession>A0AA97JPC0</accession>
<dbReference type="RefSeq" id="XP_054841837.1">
    <property type="nucleotide sequence ID" value="XM_054985862.1"/>
</dbReference>
<reference evidence="2" key="1">
    <citation type="submission" date="2025-08" db="UniProtKB">
        <authorList>
            <consortium name="RefSeq"/>
        </authorList>
    </citation>
    <scope>IDENTIFICATION</scope>
    <source>
        <tissue evidence="2">Blood</tissue>
    </source>
</reference>